<feature type="compositionally biased region" description="Basic residues" evidence="1">
    <location>
        <begin position="71"/>
        <end position="85"/>
    </location>
</feature>
<feature type="non-terminal residue" evidence="2">
    <location>
        <position position="1"/>
    </location>
</feature>
<reference evidence="2 3" key="1">
    <citation type="submission" date="2018-08" db="EMBL/GenBank/DDBJ databases">
        <title>Aphanomyces genome sequencing and annotation.</title>
        <authorList>
            <person name="Minardi D."/>
            <person name="Oidtmann B."/>
            <person name="Van Der Giezen M."/>
            <person name="Studholme D.J."/>
        </authorList>
    </citation>
    <scope>NUCLEOTIDE SEQUENCE [LARGE SCALE GENOMIC DNA]</scope>
    <source>
        <strain evidence="2 3">197901</strain>
    </source>
</reference>
<protein>
    <submittedName>
        <fullName evidence="2">Uncharacterized protein</fullName>
    </submittedName>
</protein>
<dbReference type="VEuPathDB" id="FungiDB:H257_04437"/>
<dbReference type="EMBL" id="QUTE01023964">
    <property type="protein sequence ID" value="RHY79358.1"/>
    <property type="molecule type" value="Genomic_DNA"/>
</dbReference>
<feature type="compositionally biased region" description="Low complexity" evidence="1">
    <location>
        <begin position="39"/>
        <end position="64"/>
    </location>
</feature>
<proteinExistence type="predicted"/>
<dbReference type="AlphaFoldDB" id="A0A397EAY3"/>
<dbReference type="Proteomes" id="UP000266196">
    <property type="component" value="Unassembled WGS sequence"/>
</dbReference>
<evidence type="ECO:0000313" key="3">
    <source>
        <dbReference type="Proteomes" id="UP000266196"/>
    </source>
</evidence>
<comment type="caution">
    <text evidence="2">The sequence shown here is derived from an EMBL/GenBank/DDBJ whole genome shotgun (WGS) entry which is preliminary data.</text>
</comment>
<name>A0A397EAY3_APHAT</name>
<feature type="region of interest" description="Disordered" evidence="1">
    <location>
        <begin position="31"/>
        <end position="93"/>
    </location>
</feature>
<gene>
    <name evidence="2" type="ORF">DYB31_011743</name>
</gene>
<evidence type="ECO:0000256" key="1">
    <source>
        <dbReference type="SAM" id="MobiDB-lite"/>
    </source>
</evidence>
<accession>A0A397EAY3</accession>
<sequence length="93" mass="9570">GNGGYMTLKRGVGGKGMCNVAEAVVYPALAGDVKPTSQSPTPSTRKPFPTSPSSSTRKPFPSSSNAPPTTKPRHTCKPKAKKGRHGSVSSSSN</sequence>
<evidence type="ECO:0000313" key="2">
    <source>
        <dbReference type="EMBL" id="RHY79358.1"/>
    </source>
</evidence>
<organism evidence="2 3">
    <name type="scientific">Aphanomyces astaci</name>
    <name type="common">Crayfish plague agent</name>
    <dbReference type="NCBI Taxonomy" id="112090"/>
    <lineage>
        <taxon>Eukaryota</taxon>
        <taxon>Sar</taxon>
        <taxon>Stramenopiles</taxon>
        <taxon>Oomycota</taxon>
        <taxon>Saprolegniomycetes</taxon>
        <taxon>Saprolegniales</taxon>
        <taxon>Verrucalvaceae</taxon>
        <taxon>Aphanomyces</taxon>
    </lineage>
</organism>